<accession>A0ABV3VT30</accession>
<name>A0ABV3VT30_9BACI</name>
<evidence type="ECO:0000313" key="2">
    <source>
        <dbReference type="Proteomes" id="UP001558534"/>
    </source>
</evidence>
<comment type="caution">
    <text evidence="1">The sequence shown here is derived from an EMBL/GenBank/DDBJ whole genome shotgun (WGS) entry which is preliminary data.</text>
</comment>
<reference evidence="1 2" key="1">
    <citation type="submission" date="2024-07" db="EMBL/GenBank/DDBJ databases">
        <title>Characterization of a bacterium isolated from hydrolysated instant sea cucumber by whole-genome sequencing and metabolomics.</title>
        <authorList>
            <person name="Luo X."/>
            <person name="Zhang Z."/>
            <person name="Zheng Z."/>
            <person name="Zhang W."/>
            <person name="Ming T."/>
            <person name="Jiao L."/>
            <person name="Su X."/>
            <person name="Kong F."/>
            <person name="Xu J."/>
        </authorList>
    </citation>
    <scope>NUCLEOTIDE SEQUENCE [LARGE SCALE GENOMIC DNA]</scope>
    <source>
        <strain evidence="1 2">XL-2024</strain>
    </source>
</reference>
<protein>
    <recommendedName>
        <fullName evidence="3">DUF3139 domain-containing protein</fullName>
    </recommendedName>
</protein>
<keyword evidence="2" id="KW-1185">Reference proteome</keyword>
<dbReference type="RefSeq" id="WP_368635066.1">
    <property type="nucleotide sequence ID" value="NZ_JBFRHK010000001.1"/>
</dbReference>
<dbReference type="Proteomes" id="UP001558534">
    <property type="component" value="Unassembled WGS sequence"/>
</dbReference>
<organism evidence="1 2">
    <name type="scientific">Lysinibacillus xylanilyticus</name>
    <dbReference type="NCBI Taxonomy" id="582475"/>
    <lineage>
        <taxon>Bacteria</taxon>
        <taxon>Bacillati</taxon>
        <taxon>Bacillota</taxon>
        <taxon>Bacilli</taxon>
        <taxon>Bacillales</taxon>
        <taxon>Bacillaceae</taxon>
        <taxon>Lysinibacillus</taxon>
    </lineage>
</organism>
<sequence length="100" mass="11789">MKRIVTILGILIVVLILFLIIRHQQLEFPTNEIKSSDAMDKLEKSNKKIEIVGETEEYDWYLTLFEKGDGQKRFIEEIEKQGWIFDSQEGAGLLFKRDNR</sequence>
<evidence type="ECO:0000313" key="1">
    <source>
        <dbReference type="EMBL" id="MEX3744051.1"/>
    </source>
</evidence>
<dbReference type="EMBL" id="JBFRHK010000001">
    <property type="protein sequence ID" value="MEX3744051.1"/>
    <property type="molecule type" value="Genomic_DNA"/>
</dbReference>
<gene>
    <name evidence="1" type="ORF">AB1300_02760</name>
</gene>
<proteinExistence type="predicted"/>
<evidence type="ECO:0008006" key="3">
    <source>
        <dbReference type="Google" id="ProtNLM"/>
    </source>
</evidence>